<protein>
    <submittedName>
        <fullName evidence="7">Endoplasmin</fullName>
    </submittedName>
</protein>
<dbReference type="SUPFAM" id="SSF54211">
    <property type="entry name" value="Ribosomal protein S5 domain 2-like"/>
    <property type="match status" value="2"/>
</dbReference>
<feature type="compositionally biased region" description="Acidic residues" evidence="5">
    <location>
        <begin position="472"/>
        <end position="484"/>
    </location>
</feature>
<feature type="region of interest" description="Disordered" evidence="5">
    <location>
        <begin position="450"/>
        <end position="502"/>
    </location>
</feature>
<dbReference type="STRING" id="1108050.A0A0B7G0H6"/>
<dbReference type="InterPro" id="IPR001404">
    <property type="entry name" value="Hsp90_fam"/>
</dbReference>
<dbReference type="EMBL" id="LN679108">
    <property type="protein sequence ID" value="CEL63721.1"/>
    <property type="molecule type" value="Genomic_DNA"/>
</dbReference>
<feature type="compositionally biased region" description="Low complexity" evidence="5">
    <location>
        <begin position="259"/>
        <end position="272"/>
    </location>
</feature>
<keyword evidence="8" id="KW-1185">Reference proteome</keyword>
<gene>
    <name evidence="7" type="ORF">RSOLAG1IB_05483</name>
</gene>
<dbReference type="Gene3D" id="3.30.230.80">
    <property type="match status" value="2"/>
</dbReference>
<reference evidence="7 8" key="1">
    <citation type="submission" date="2014-11" db="EMBL/GenBank/DDBJ databases">
        <authorList>
            <person name="Wibberg Daniel"/>
        </authorList>
    </citation>
    <scope>NUCLEOTIDE SEQUENCE [LARGE SCALE GENOMIC DNA]</scope>
    <source>
        <strain evidence="7">Rhizoctonia solani AG1-IB 7/3/14</strain>
    </source>
</reference>
<dbReference type="Pfam" id="PF13589">
    <property type="entry name" value="HATPase_c_3"/>
    <property type="match status" value="1"/>
</dbReference>
<dbReference type="InterPro" id="IPR020575">
    <property type="entry name" value="Hsp90_N"/>
</dbReference>
<dbReference type="Gene3D" id="1.20.120.790">
    <property type="entry name" value="Heat shock protein 90, C-terminal domain"/>
    <property type="match status" value="1"/>
</dbReference>
<feature type="compositionally biased region" description="Low complexity" evidence="5">
    <location>
        <begin position="450"/>
        <end position="462"/>
    </location>
</feature>
<accession>A0A0B7G0H6</accession>
<feature type="compositionally biased region" description="Acidic residues" evidence="5">
    <location>
        <begin position="282"/>
        <end position="294"/>
    </location>
</feature>
<feature type="signal peptide" evidence="6">
    <location>
        <begin position="1"/>
        <end position="20"/>
    </location>
</feature>
<evidence type="ECO:0000313" key="7">
    <source>
        <dbReference type="EMBL" id="CEL63721.1"/>
    </source>
</evidence>
<dbReference type="Gene3D" id="3.40.50.11260">
    <property type="match status" value="1"/>
</dbReference>
<dbReference type="InterPro" id="IPR019805">
    <property type="entry name" value="Heat_shock_protein_90_CS"/>
</dbReference>
<evidence type="ECO:0000256" key="2">
    <source>
        <dbReference type="ARBA" id="ARBA00022741"/>
    </source>
</evidence>
<dbReference type="GO" id="GO:0016887">
    <property type="term" value="F:ATP hydrolysis activity"/>
    <property type="evidence" value="ECO:0007669"/>
    <property type="project" value="InterPro"/>
</dbReference>
<dbReference type="Pfam" id="PF00183">
    <property type="entry name" value="HSP90"/>
    <property type="match status" value="2"/>
</dbReference>
<keyword evidence="6" id="KW-0732">Signal</keyword>
<feature type="chain" id="PRO_5005424219" evidence="6">
    <location>
        <begin position="21"/>
        <end position="1020"/>
    </location>
</feature>
<dbReference type="GO" id="GO:0140662">
    <property type="term" value="F:ATP-dependent protein folding chaperone"/>
    <property type="evidence" value="ECO:0007669"/>
    <property type="project" value="InterPro"/>
</dbReference>
<dbReference type="GO" id="GO:0005524">
    <property type="term" value="F:ATP binding"/>
    <property type="evidence" value="ECO:0007669"/>
    <property type="project" value="UniProtKB-KW"/>
</dbReference>
<dbReference type="OrthoDB" id="28737at2759"/>
<dbReference type="Proteomes" id="UP000059188">
    <property type="component" value="Unassembled WGS sequence"/>
</dbReference>
<evidence type="ECO:0000256" key="5">
    <source>
        <dbReference type="SAM" id="MobiDB-lite"/>
    </source>
</evidence>
<keyword evidence="2" id="KW-0547">Nucleotide-binding</keyword>
<name>A0A0B7G0H6_THACB</name>
<evidence type="ECO:0000313" key="8">
    <source>
        <dbReference type="Proteomes" id="UP000059188"/>
    </source>
</evidence>
<dbReference type="SUPFAM" id="SSF55874">
    <property type="entry name" value="ATPase domain of HSP90 chaperone/DNA topoisomerase II/histidine kinase"/>
    <property type="match status" value="1"/>
</dbReference>
<sequence>MRFHRNVILTATVLGSFVSADDGTAKKYEYQSDVSRLRNIVINSLYSHKDVFLRELISNANDALEKLRLVSLTDKSYQIPDSPLNITIKLVKDAEGSGGRVIIADTGIGMTADELAKNLGTLAKSGTSEFLNKAEKDTSGNLIGQFGLGFYSSFLVADKVQVASLPPISKANPDPLQHIFTSGSDDSSFEISVDPRGNSLGHSGTEITMYLKDEALEFLDEQRVRDLVSKHSAFATSFPLYLQTFKTEEVPDEEAIAAAEAAEPESTSTSAVEPEKTKTTEVDEDEAIIEDVKEDEEKKEEPAPPPTPMKNVTTEEWVRLNDQAPLWMRDSKDVTKEEVNQFFMSTFKEHNGPLAHSIYKGDSGPVSFRTMFFIPSELFEISVDPRGNSLGHSGTEITMYLKDEALEFLDEQRVRDLVSKHSAFATSFPLYLQTFKTEEVPDEEAIAAAKAAEPESTSTSAAEAEKTKATEVDEDEAIIEDVKEDEEKKEEPAPPPTPMKNVTTEEWVRLNDQAPLWMRDSKDVTKQEVNQFFMSTFKEHNGPLAHSIYKGDSGPVSFRTMFFIPSELNEKFWQTAKPELNNIRLMVKRVFITSDLGANAMPKWLSWLKAIVDADDLPLNVSRETLQSNRFLRQIPNILVRRFINLVDKMSKDEENPELFAKFMKIYGSVIKLGAVETPKEQQKLAGLARWDTNLRNFTTLDQYVENRKKGQSQIFYLAGIGQRPEELAKSLFVEKLHARGYEVLLLNDPMDEILMSHLRNWKGLQFQDAAKKGLKFGDEDEDAEEEKARQEELKVTFKPLLEYLKNETSNIVLDVVLSNRLVTSPCAIVADSYGYSANMERLMAAQTGGKMKENDFMHDWAKKQKFLEINPNSPLIEGMLKKVQVLVDVEEGEERDSQLEEELKEVASILVDGALVRSGFEVPDSNLFFTRMDRVLRRSLGVSETAKGDETVKPAPPVDDTPLEEPGVLPEGAFEDIIDNTADQQTFQPKVDVKVDALNDEAIEEMLNKKEQEIKHEEL</sequence>
<evidence type="ECO:0000256" key="3">
    <source>
        <dbReference type="ARBA" id="ARBA00022840"/>
    </source>
</evidence>
<keyword evidence="4" id="KW-0143">Chaperone</keyword>
<dbReference type="PROSITE" id="PS00298">
    <property type="entry name" value="HSP90"/>
    <property type="match status" value="1"/>
</dbReference>
<dbReference type="InterPro" id="IPR036890">
    <property type="entry name" value="HATPase_C_sf"/>
</dbReference>
<feature type="region of interest" description="Disordered" evidence="5">
    <location>
        <begin position="947"/>
        <end position="972"/>
    </location>
</feature>
<dbReference type="InterPro" id="IPR037196">
    <property type="entry name" value="HSP90_C"/>
</dbReference>
<evidence type="ECO:0000256" key="4">
    <source>
        <dbReference type="ARBA" id="ARBA00023186"/>
    </source>
</evidence>
<dbReference type="Gene3D" id="3.30.565.10">
    <property type="entry name" value="Histidine kinase-like ATPase, C-terminal domain"/>
    <property type="match status" value="1"/>
</dbReference>
<evidence type="ECO:0000256" key="1">
    <source>
        <dbReference type="ARBA" id="ARBA00008239"/>
    </source>
</evidence>
<dbReference type="PRINTS" id="PR00775">
    <property type="entry name" value="HEATSHOCK90"/>
</dbReference>
<organism evidence="7 8">
    <name type="scientific">Thanatephorus cucumeris (strain AG1-IB / isolate 7/3/14)</name>
    <name type="common">Lettuce bottom rot fungus</name>
    <name type="synonym">Rhizoctonia solani</name>
    <dbReference type="NCBI Taxonomy" id="1108050"/>
    <lineage>
        <taxon>Eukaryota</taxon>
        <taxon>Fungi</taxon>
        <taxon>Dikarya</taxon>
        <taxon>Basidiomycota</taxon>
        <taxon>Agaricomycotina</taxon>
        <taxon>Agaricomycetes</taxon>
        <taxon>Cantharellales</taxon>
        <taxon>Ceratobasidiaceae</taxon>
        <taxon>Rhizoctonia</taxon>
        <taxon>Rhizoctonia solani AG-1</taxon>
    </lineage>
</organism>
<dbReference type="PANTHER" id="PTHR11528">
    <property type="entry name" value="HEAT SHOCK PROTEIN 90 FAMILY MEMBER"/>
    <property type="match status" value="1"/>
</dbReference>
<proteinExistence type="inferred from homology"/>
<evidence type="ECO:0000256" key="6">
    <source>
        <dbReference type="SAM" id="SignalP"/>
    </source>
</evidence>
<keyword evidence="3" id="KW-0067">ATP-binding</keyword>
<feature type="region of interest" description="Disordered" evidence="5">
    <location>
        <begin position="259"/>
        <end position="311"/>
    </location>
</feature>
<dbReference type="AlphaFoldDB" id="A0A0B7G0H6"/>
<comment type="similarity">
    <text evidence="1">Belongs to the heat shock protein 90 family.</text>
</comment>
<dbReference type="GO" id="GO:0051082">
    <property type="term" value="F:unfolded protein binding"/>
    <property type="evidence" value="ECO:0007669"/>
    <property type="project" value="InterPro"/>
</dbReference>
<dbReference type="SUPFAM" id="SSF110942">
    <property type="entry name" value="HSP90 C-terminal domain"/>
    <property type="match status" value="1"/>
</dbReference>
<dbReference type="InterPro" id="IPR020568">
    <property type="entry name" value="Ribosomal_Su5_D2-typ_SF"/>
</dbReference>
<dbReference type="CDD" id="cd16927">
    <property type="entry name" value="HATPase_Hsp90-like"/>
    <property type="match status" value="1"/>
</dbReference>
<dbReference type="HAMAP" id="MF_00505">
    <property type="entry name" value="HSP90"/>
    <property type="match status" value="1"/>
</dbReference>